<dbReference type="Proteomes" id="UP000677152">
    <property type="component" value="Chromosome"/>
</dbReference>
<dbReference type="Pfam" id="PF00106">
    <property type="entry name" value="adh_short"/>
    <property type="match status" value="1"/>
</dbReference>
<evidence type="ECO:0000256" key="2">
    <source>
        <dbReference type="ARBA" id="ARBA00023002"/>
    </source>
</evidence>
<gene>
    <name evidence="5" type="ORF">KCV87_12395</name>
</gene>
<dbReference type="AlphaFoldDB" id="A0AA45LCH5"/>
<evidence type="ECO:0000256" key="3">
    <source>
        <dbReference type="RuleBase" id="RU000363"/>
    </source>
</evidence>
<proteinExistence type="inferred from homology"/>
<dbReference type="GO" id="GO:0016491">
    <property type="term" value="F:oxidoreductase activity"/>
    <property type="evidence" value="ECO:0007669"/>
    <property type="project" value="UniProtKB-KW"/>
</dbReference>
<dbReference type="SUPFAM" id="SSF51735">
    <property type="entry name" value="NAD(P)-binding Rossmann-fold domains"/>
    <property type="match status" value="1"/>
</dbReference>
<accession>A0AA45LCH5</accession>
<evidence type="ECO:0000313" key="6">
    <source>
        <dbReference type="Proteomes" id="UP000677152"/>
    </source>
</evidence>
<name>A0AA45LCH5_9PSEU</name>
<dbReference type="FunFam" id="3.40.50.720:FF:000084">
    <property type="entry name" value="Short-chain dehydrogenase reductase"/>
    <property type="match status" value="1"/>
</dbReference>
<dbReference type="PRINTS" id="PR00080">
    <property type="entry name" value="SDRFAMILY"/>
</dbReference>
<dbReference type="InterPro" id="IPR002347">
    <property type="entry name" value="SDR_fam"/>
</dbReference>
<dbReference type="InterPro" id="IPR036291">
    <property type="entry name" value="NAD(P)-bd_dom_sf"/>
</dbReference>
<dbReference type="EMBL" id="CP073249">
    <property type="protein sequence ID" value="QUF06775.1"/>
    <property type="molecule type" value="Genomic_DNA"/>
</dbReference>
<feature type="compositionally biased region" description="Polar residues" evidence="4">
    <location>
        <begin position="266"/>
        <end position="278"/>
    </location>
</feature>
<reference evidence="5" key="1">
    <citation type="submission" date="2021-04" db="EMBL/GenBank/DDBJ databases">
        <title>Genomic sequence of Actinosynnema pretiosum subsp. pretiosum ATCC 31280 (C-14919).</title>
        <authorList>
            <person name="Bai L."/>
            <person name="Wang X."/>
            <person name="Xiao Y."/>
        </authorList>
    </citation>
    <scope>NUCLEOTIDE SEQUENCE</scope>
    <source>
        <strain evidence="5">ATCC 31280</strain>
    </source>
</reference>
<evidence type="ECO:0000256" key="4">
    <source>
        <dbReference type="SAM" id="MobiDB-lite"/>
    </source>
</evidence>
<evidence type="ECO:0000256" key="1">
    <source>
        <dbReference type="ARBA" id="ARBA00006484"/>
    </source>
</evidence>
<dbReference type="PANTHER" id="PTHR43180">
    <property type="entry name" value="3-OXOACYL-(ACYL-CARRIER-PROTEIN) REDUCTASE (AFU_ORTHOLOGUE AFUA_6G11210)"/>
    <property type="match status" value="1"/>
</dbReference>
<keyword evidence="2" id="KW-0560">Oxidoreductase</keyword>
<protein>
    <submittedName>
        <fullName evidence="5">SDR family NAD(P)-dependent oxidoreductase</fullName>
    </submittedName>
</protein>
<dbReference type="Gene3D" id="3.40.50.720">
    <property type="entry name" value="NAD(P)-binding Rossmann-like Domain"/>
    <property type="match status" value="1"/>
</dbReference>
<organism evidence="5 6">
    <name type="scientific">Actinosynnema pretiosum subsp. pretiosum</name>
    <dbReference type="NCBI Taxonomy" id="103721"/>
    <lineage>
        <taxon>Bacteria</taxon>
        <taxon>Bacillati</taxon>
        <taxon>Actinomycetota</taxon>
        <taxon>Actinomycetes</taxon>
        <taxon>Pseudonocardiales</taxon>
        <taxon>Pseudonocardiaceae</taxon>
        <taxon>Actinosynnema</taxon>
    </lineage>
</organism>
<evidence type="ECO:0000313" key="5">
    <source>
        <dbReference type="EMBL" id="QUF06775.1"/>
    </source>
</evidence>
<feature type="region of interest" description="Disordered" evidence="4">
    <location>
        <begin position="244"/>
        <end position="278"/>
    </location>
</feature>
<dbReference type="PANTHER" id="PTHR43180:SF33">
    <property type="entry name" value="15-HYDROXYPROSTAGLANDIN DEHYDROGENASE [NAD(+)]-LIKE"/>
    <property type="match status" value="1"/>
</dbReference>
<dbReference type="PRINTS" id="PR00081">
    <property type="entry name" value="GDHRDH"/>
</dbReference>
<sequence length="278" mass="28129">MPFRQEERVEFTGKVALITGAASGIGAGVARALAGLGARVVVADVDDTAGQAVADGIGGRYTRCDVRDPDALTAAVALTAEHFGGLDLAILNAGISTGMGLGEDFDVERYRAVMGVNLDGVVFGVRAALPALLARGGGRIVVTASMAGLMPVPIDPLYGANKAAVVGLVRSLGPQLAASGVTVNAVCPSFADTAIITGIRDGLTAAGMPIMPVSAVVDAYLAVLRGGEPGECWFVQANRAPEPFAFRTPPGPRTADGARVDLARSGLTTGGTQSQENT</sequence>
<comment type="similarity">
    <text evidence="1 3">Belongs to the short-chain dehydrogenases/reductases (SDR) family.</text>
</comment>